<dbReference type="RefSeq" id="XP_008870700.1">
    <property type="nucleotide sequence ID" value="XM_008872478.1"/>
</dbReference>
<dbReference type="VEuPathDB" id="FungiDB:H310_07149"/>
<evidence type="ECO:0000259" key="1">
    <source>
        <dbReference type="Pfam" id="PF24437"/>
    </source>
</evidence>
<dbReference type="GO" id="GO:0034472">
    <property type="term" value="P:snRNA 3'-end processing"/>
    <property type="evidence" value="ECO:0007669"/>
    <property type="project" value="TreeGrafter"/>
</dbReference>
<proteinExistence type="predicted"/>
<dbReference type="PANTHER" id="PTHR13322">
    <property type="entry name" value="C1ORF73 PROTEIN"/>
    <property type="match status" value="1"/>
</dbReference>
<dbReference type="GeneID" id="20084199"/>
<dbReference type="SUPFAM" id="SSF48371">
    <property type="entry name" value="ARM repeat"/>
    <property type="match status" value="1"/>
</dbReference>
<name>A0A024U2W4_9STRA</name>
<dbReference type="InterPro" id="IPR033060">
    <property type="entry name" value="INTS7"/>
</dbReference>
<dbReference type="AlphaFoldDB" id="A0A024U2W4"/>
<dbReference type="eggNOG" id="ENOG502QVEM">
    <property type="taxonomic scope" value="Eukaryota"/>
</dbReference>
<dbReference type="EMBL" id="KI913964">
    <property type="protein sequence ID" value="ETW00565.1"/>
    <property type="molecule type" value="Genomic_DNA"/>
</dbReference>
<dbReference type="OrthoDB" id="65397at2759"/>
<feature type="domain" description="Integrator complex subunit 7 helical bundle" evidence="1">
    <location>
        <begin position="536"/>
        <end position="632"/>
    </location>
</feature>
<dbReference type="Pfam" id="PF24437">
    <property type="entry name" value="INTS7_HB"/>
    <property type="match status" value="1"/>
</dbReference>
<reference evidence="2" key="1">
    <citation type="submission" date="2013-12" db="EMBL/GenBank/DDBJ databases">
        <title>The Genome Sequence of Aphanomyces invadans NJM9701.</title>
        <authorList>
            <consortium name="The Broad Institute Genomics Platform"/>
            <person name="Russ C."/>
            <person name="Tyler B."/>
            <person name="van West P."/>
            <person name="Dieguez-Uribeondo J."/>
            <person name="Young S.K."/>
            <person name="Zeng Q."/>
            <person name="Gargeya S."/>
            <person name="Fitzgerald M."/>
            <person name="Abouelleil A."/>
            <person name="Alvarado L."/>
            <person name="Chapman S.B."/>
            <person name="Gainer-Dewar J."/>
            <person name="Goldberg J."/>
            <person name="Griggs A."/>
            <person name="Gujja S."/>
            <person name="Hansen M."/>
            <person name="Howarth C."/>
            <person name="Imamovic A."/>
            <person name="Ireland A."/>
            <person name="Larimer J."/>
            <person name="McCowan C."/>
            <person name="Murphy C."/>
            <person name="Pearson M."/>
            <person name="Poon T.W."/>
            <person name="Priest M."/>
            <person name="Roberts A."/>
            <person name="Saif S."/>
            <person name="Shea T."/>
            <person name="Sykes S."/>
            <person name="Wortman J."/>
            <person name="Nusbaum C."/>
            <person name="Birren B."/>
        </authorList>
    </citation>
    <scope>NUCLEOTIDE SEQUENCE [LARGE SCALE GENOMIC DNA]</scope>
    <source>
        <strain evidence="2">NJM9701</strain>
    </source>
</reference>
<protein>
    <recommendedName>
        <fullName evidence="1">Integrator complex subunit 7 helical bundle domain-containing protein</fullName>
    </recommendedName>
</protein>
<evidence type="ECO:0000313" key="2">
    <source>
        <dbReference type="EMBL" id="ETW00565.1"/>
    </source>
</evidence>
<sequence>MASEPAWACVASSAFPLVYSYSKELTLGGQSSRNLEKDHSKLIQALEQQLKVKGRSAANKAETLFFYSHFPFLTSMELDLVLLRLSEQFCASTSSTSFRVAILALIRRLQVHFPGKSITDPSKITTPFAQLVAQHDLVETRILTLQVLAILAPFARDDQTVHSSVLNAIDTTEEAEAAAAVNTALALLPHSPSFQHLAAQKFLSAPLELHVLPLLPLLCDSVPEVAQQQYAKCHEFLDRGIFVNDSGTVEFASARWSAPILLTMTRLASLGPPCLLESLTSLFRSILVTPNNASLQRIALRCCVLLIRPSTSPHTLDDLLHLVTDSIFPHAGSNDVDIDILLFLERYTQHRALPADLNLPRAVVARQAVPHATPIFARVLHNHACHELKNEGASSLAVECLAQLLWTASPKIQSAVIHSLESLAAMHPVVATHLTSRLAQTLLGNNTVDGSTGRLWVLLSHLTTICPLPDEFATAIVAALPSKWITASKTALAMAVTLLRCGYTDEFKQHSGILPPVPSFEAYEVARECILHGAFEVAAEVLAELTPQCTSERTGHWMAGLHAWTTAEALFISQPSIVPPNGLVQLQSALTSLQAAATSTMPFVAPQAFLTYRIGFFATLNNLFQMLFQVQIAGLGSVKRLADIAAQFASHSATVISIGNAAWNHGDLHLLAAHAHLCHVLHDTIHRFLLEPSNTAMTVRPWPGRTVDSPRAPFTPLWHFCKGLDAELPQVSVSSSIQDAAALVVDLGRAALALPCAIPRQLFRTTSVHVPSDVQIVSPALKVMSRSVIGVATHSSCHGHLHVTLDLHHARQDSPLKNYSSRSWQLVFEGKMDNGVEFTTSVGYADGVMGGGRWQGTLPLHLNAGGFGAQGTSSALTGRLWLVDETNYERWLVADRALERTVVVY</sequence>
<dbReference type="STRING" id="157072.A0A024U2W4"/>
<dbReference type="InterPro" id="IPR016024">
    <property type="entry name" value="ARM-type_fold"/>
</dbReference>
<dbReference type="InterPro" id="IPR056517">
    <property type="entry name" value="INTS7_HB"/>
</dbReference>
<accession>A0A024U2W4</accession>
<dbReference type="GO" id="GO:0032039">
    <property type="term" value="C:integrator complex"/>
    <property type="evidence" value="ECO:0007669"/>
    <property type="project" value="InterPro"/>
</dbReference>
<gene>
    <name evidence="2" type="ORF">H310_07149</name>
</gene>
<organism evidence="2">
    <name type="scientific">Aphanomyces invadans</name>
    <dbReference type="NCBI Taxonomy" id="157072"/>
    <lineage>
        <taxon>Eukaryota</taxon>
        <taxon>Sar</taxon>
        <taxon>Stramenopiles</taxon>
        <taxon>Oomycota</taxon>
        <taxon>Saprolegniomycetes</taxon>
        <taxon>Saprolegniales</taxon>
        <taxon>Verrucalvaceae</taxon>
        <taxon>Aphanomyces</taxon>
    </lineage>
</organism>
<dbReference type="PANTHER" id="PTHR13322:SF2">
    <property type="entry name" value="INTEGRATOR COMPLEX SUBUNIT 7"/>
    <property type="match status" value="1"/>
</dbReference>